<dbReference type="eggNOG" id="ENOG502RR5E">
    <property type="taxonomic scope" value="Eukaryota"/>
</dbReference>
<accession>S7QHD6</accession>
<evidence type="ECO:0000313" key="2">
    <source>
        <dbReference type="Proteomes" id="UP000030669"/>
    </source>
</evidence>
<dbReference type="HOGENOM" id="CLU_1004926_0_0_1"/>
<dbReference type="RefSeq" id="XP_007863785.1">
    <property type="nucleotide sequence ID" value="XM_007865594.1"/>
</dbReference>
<evidence type="ECO:0000313" key="1">
    <source>
        <dbReference type="EMBL" id="EPQ58668.1"/>
    </source>
</evidence>
<dbReference type="OrthoDB" id="3310192at2759"/>
<reference evidence="1 2" key="1">
    <citation type="journal article" date="2012" name="Science">
        <title>The Paleozoic origin of enzymatic lignin decomposition reconstructed from 31 fungal genomes.</title>
        <authorList>
            <person name="Floudas D."/>
            <person name="Binder M."/>
            <person name="Riley R."/>
            <person name="Barry K."/>
            <person name="Blanchette R.A."/>
            <person name="Henrissat B."/>
            <person name="Martinez A.T."/>
            <person name="Otillar R."/>
            <person name="Spatafora J.W."/>
            <person name="Yadav J.S."/>
            <person name="Aerts A."/>
            <person name="Benoit I."/>
            <person name="Boyd A."/>
            <person name="Carlson A."/>
            <person name="Copeland A."/>
            <person name="Coutinho P.M."/>
            <person name="de Vries R.P."/>
            <person name="Ferreira P."/>
            <person name="Findley K."/>
            <person name="Foster B."/>
            <person name="Gaskell J."/>
            <person name="Glotzer D."/>
            <person name="Gorecki P."/>
            <person name="Heitman J."/>
            <person name="Hesse C."/>
            <person name="Hori C."/>
            <person name="Igarashi K."/>
            <person name="Jurgens J.A."/>
            <person name="Kallen N."/>
            <person name="Kersten P."/>
            <person name="Kohler A."/>
            <person name="Kuees U."/>
            <person name="Kumar T.K.A."/>
            <person name="Kuo A."/>
            <person name="LaButti K."/>
            <person name="Larrondo L.F."/>
            <person name="Lindquist E."/>
            <person name="Ling A."/>
            <person name="Lombard V."/>
            <person name="Lucas S."/>
            <person name="Lundell T."/>
            <person name="Martin R."/>
            <person name="McLaughlin D.J."/>
            <person name="Morgenstern I."/>
            <person name="Morin E."/>
            <person name="Murat C."/>
            <person name="Nagy L.G."/>
            <person name="Nolan M."/>
            <person name="Ohm R.A."/>
            <person name="Patyshakuliyeva A."/>
            <person name="Rokas A."/>
            <person name="Ruiz-Duenas F.J."/>
            <person name="Sabat G."/>
            <person name="Salamov A."/>
            <person name="Samejima M."/>
            <person name="Schmutz J."/>
            <person name="Slot J.C."/>
            <person name="St John F."/>
            <person name="Stenlid J."/>
            <person name="Sun H."/>
            <person name="Sun S."/>
            <person name="Syed K."/>
            <person name="Tsang A."/>
            <person name="Wiebenga A."/>
            <person name="Young D."/>
            <person name="Pisabarro A."/>
            <person name="Eastwood D.C."/>
            <person name="Martin F."/>
            <person name="Cullen D."/>
            <person name="Grigoriev I.V."/>
            <person name="Hibbett D.S."/>
        </authorList>
    </citation>
    <scope>NUCLEOTIDE SEQUENCE [LARGE SCALE GENOMIC DNA]</scope>
    <source>
        <strain evidence="1 2">ATCC 11539</strain>
    </source>
</reference>
<gene>
    <name evidence="1" type="ORF">GLOTRDRAFT_137310</name>
</gene>
<dbReference type="GeneID" id="19303726"/>
<dbReference type="AlphaFoldDB" id="S7QHD6"/>
<organism evidence="1 2">
    <name type="scientific">Gloeophyllum trabeum (strain ATCC 11539 / FP-39264 / Madison 617)</name>
    <name type="common">Brown rot fungus</name>
    <dbReference type="NCBI Taxonomy" id="670483"/>
    <lineage>
        <taxon>Eukaryota</taxon>
        <taxon>Fungi</taxon>
        <taxon>Dikarya</taxon>
        <taxon>Basidiomycota</taxon>
        <taxon>Agaricomycotina</taxon>
        <taxon>Agaricomycetes</taxon>
        <taxon>Gloeophyllales</taxon>
        <taxon>Gloeophyllaceae</taxon>
        <taxon>Gloeophyllum</taxon>
    </lineage>
</organism>
<proteinExistence type="predicted"/>
<name>S7QHD6_GLOTA</name>
<protein>
    <submittedName>
        <fullName evidence="1">Uncharacterized protein</fullName>
    </submittedName>
</protein>
<dbReference type="Proteomes" id="UP000030669">
    <property type="component" value="Unassembled WGS sequence"/>
</dbReference>
<sequence length="277" mass="30723">MDAGVLRILLCNGLHGMADWPTLAGALAQAFAGNYTSMLQSVLPPIDPEDGALPDDSFFAEIIITRPLRLPPPPPDPGPGDLWLQVLGVATDGSGACSRRVEKPRCEVYCELFMSRIPDPEPIKCFVDMDTYHLHLAVSIPIDSGLPHALRASPVVIVEKWIGWNGADYAPKWTSWEPGQATTFMDSRSDVAEIFVMLAEFDENTEVPGRRDEMLAWARRISVGTRAAYRLDPPDTPERKVFASHSPLLLRPHKPYKLCTLKLEDEEPLEPLGRLMT</sequence>
<dbReference type="EMBL" id="KB469298">
    <property type="protein sequence ID" value="EPQ58668.1"/>
    <property type="molecule type" value="Genomic_DNA"/>
</dbReference>
<keyword evidence="2" id="KW-1185">Reference proteome</keyword>
<dbReference type="KEGG" id="gtr:GLOTRDRAFT_137310"/>